<dbReference type="EMBL" id="KN818234">
    <property type="protein sequence ID" value="KIL66893.1"/>
    <property type="molecule type" value="Genomic_DNA"/>
</dbReference>
<sequence length="77" mass="8372">MGSQHSMLESIDSDPGSEGRSECFELPDYNRRSIVGFPLFKLVRDFAYVPSSKTPSLLTVVTVVDGGCMGRSSSARL</sequence>
<dbReference type="InParanoid" id="A0A0C2XDG5"/>
<organism evidence="2 3">
    <name type="scientific">Amanita muscaria (strain Koide BX008)</name>
    <dbReference type="NCBI Taxonomy" id="946122"/>
    <lineage>
        <taxon>Eukaryota</taxon>
        <taxon>Fungi</taxon>
        <taxon>Dikarya</taxon>
        <taxon>Basidiomycota</taxon>
        <taxon>Agaricomycotina</taxon>
        <taxon>Agaricomycetes</taxon>
        <taxon>Agaricomycetidae</taxon>
        <taxon>Agaricales</taxon>
        <taxon>Pluteineae</taxon>
        <taxon>Amanitaceae</taxon>
        <taxon>Amanita</taxon>
    </lineage>
</organism>
<dbReference type="Proteomes" id="UP000054549">
    <property type="component" value="Unassembled WGS sequence"/>
</dbReference>
<dbReference type="AlphaFoldDB" id="A0A0C2XDG5"/>
<keyword evidence="3" id="KW-1185">Reference proteome</keyword>
<feature type="region of interest" description="Disordered" evidence="1">
    <location>
        <begin position="1"/>
        <end position="24"/>
    </location>
</feature>
<feature type="non-terminal residue" evidence="2">
    <location>
        <position position="77"/>
    </location>
</feature>
<proteinExistence type="predicted"/>
<evidence type="ECO:0000256" key="1">
    <source>
        <dbReference type="SAM" id="MobiDB-lite"/>
    </source>
</evidence>
<evidence type="ECO:0000313" key="2">
    <source>
        <dbReference type="EMBL" id="KIL66893.1"/>
    </source>
</evidence>
<dbReference type="HOGENOM" id="CLU_2644559_0_0_1"/>
<protein>
    <submittedName>
        <fullName evidence="2">Uncharacterized protein</fullName>
    </submittedName>
</protein>
<gene>
    <name evidence="2" type="ORF">M378DRAFT_160432</name>
</gene>
<name>A0A0C2XDG5_AMAMK</name>
<accession>A0A0C2XDG5</accession>
<reference evidence="2 3" key="1">
    <citation type="submission" date="2014-04" db="EMBL/GenBank/DDBJ databases">
        <title>Evolutionary Origins and Diversification of the Mycorrhizal Mutualists.</title>
        <authorList>
            <consortium name="DOE Joint Genome Institute"/>
            <consortium name="Mycorrhizal Genomics Consortium"/>
            <person name="Kohler A."/>
            <person name="Kuo A."/>
            <person name="Nagy L.G."/>
            <person name="Floudas D."/>
            <person name="Copeland A."/>
            <person name="Barry K.W."/>
            <person name="Cichocki N."/>
            <person name="Veneault-Fourrey C."/>
            <person name="LaButti K."/>
            <person name="Lindquist E.A."/>
            <person name="Lipzen A."/>
            <person name="Lundell T."/>
            <person name="Morin E."/>
            <person name="Murat C."/>
            <person name="Riley R."/>
            <person name="Ohm R."/>
            <person name="Sun H."/>
            <person name="Tunlid A."/>
            <person name="Henrissat B."/>
            <person name="Grigoriev I.V."/>
            <person name="Hibbett D.S."/>
            <person name="Martin F."/>
        </authorList>
    </citation>
    <scope>NUCLEOTIDE SEQUENCE [LARGE SCALE GENOMIC DNA]</scope>
    <source>
        <strain evidence="2 3">Koide BX008</strain>
    </source>
</reference>
<evidence type="ECO:0000313" key="3">
    <source>
        <dbReference type="Proteomes" id="UP000054549"/>
    </source>
</evidence>